<dbReference type="PANTHER" id="PTHR35149">
    <property type="entry name" value="SLL5132 PROTEIN"/>
    <property type="match status" value="1"/>
</dbReference>
<evidence type="ECO:0000313" key="3">
    <source>
        <dbReference type="Proteomes" id="UP001207440"/>
    </source>
</evidence>
<comment type="caution">
    <text evidence="2">The sequence shown here is derived from an EMBL/GenBank/DDBJ whole genome shotgun (WGS) entry which is preliminary data.</text>
</comment>
<feature type="domain" description="GmrSD restriction endonucleases N-terminal" evidence="1">
    <location>
        <begin position="9"/>
        <end position="199"/>
    </location>
</feature>
<dbReference type="Proteomes" id="UP001207440">
    <property type="component" value="Unassembled WGS sequence"/>
</dbReference>
<reference evidence="2" key="1">
    <citation type="submission" date="2022-10" db="EMBL/GenBank/DDBJ databases">
        <title>Sifting through the core-genome to identify putative cross-protective antigens against Riemerella anatipestifer.</title>
        <authorList>
            <person name="Zheng X."/>
            <person name="Zhang W."/>
        </authorList>
    </citation>
    <scope>NUCLEOTIDE SEQUENCE</scope>
    <source>
        <strain evidence="2">ZWRA178</strain>
    </source>
</reference>
<sequence>MSNILTFKQVFDSKVFRIPDYQRGYSWGNEQLEQLWSDLKNIHLHLGNFHFTGILTINNFQQKDYERIQREAPGYNVENDFVKIGNKYFKPYHLVDGQQRITTLLILLSELIKKLNENYSNDKLINDIINIFFKVSENSVNKYLFGYDVDVPSHEYLIGVIFEDSQMIVNEPETLYTQNLLRAKIYFKDKVEGVSEEECLQLVEKITNKLLFSVLNY</sequence>
<gene>
    <name evidence="2" type="ORF">OKE68_11645</name>
</gene>
<dbReference type="PANTHER" id="PTHR35149:SF1">
    <property type="entry name" value="DUF5655 DOMAIN-CONTAINING PROTEIN"/>
    <property type="match status" value="1"/>
</dbReference>
<dbReference type="InterPro" id="IPR004919">
    <property type="entry name" value="GmrSD_N"/>
</dbReference>
<evidence type="ECO:0000313" key="2">
    <source>
        <dbReference type="EMBL" id="MCW0524955.1"/>
    </source>
</evidence>
<dbReference type="Pfam" id="PF03235">
    <property type="entry name" value="GmrSD_N"/>
    <property type="match status" value="1"/>
</dbReference>
<organism evidence="2 3">
    <name type="scientific">Riemerella anatipestifer</name>
    <name type="common">Moraxella anatipestifer</name>
    <dbReference type="NCBI Taxonomy" id="34085"/>
    <lineage>
        <taxon>Bacteria</taxon>
        <taxon>Pseudomonadati</taxon>
        <taxon>Bacteroidota</taxon>
        <taxon>Flavobacteriia</taxon>
        <taxon>Flavobacteriales</taxon>
        <taxon>Weeksellaceae</taxon>
        <taxon>Riemerella</taxon>
    </lineage>
</organism>
<protein>
    <submittedName>
        <fullName evidence="2">DUF262 domain-containing protein</fullName>
    </submittedName>
</protein>
<dbReference type="RefSeq" id="WP_153929474.1">
    <property type="nucleotide sequence ID" value="NZ_CP072188.1"/>
</dbReference>
<proteinExistence type="predicted"/>
<accession>A0AAP3AN47</accession>
<dbReference type="AlphaFoldDB" id="A0AAP3AN47"/>
<evidence type="ECO:0000259" key="1">
    <source>
        <dbReference type="Pfam" id="PF03235"/>
    </source>
</evidence>
<name>A0AAP3AN47_RIEAN</name>
<dbReference type="EMBL" id="JAOZYT010000138">
    <property type="protein sequence ID" value="MCW0524955.1"/>
    <property type="molecule type" value="Genomic_DNA"/>
</dbReference>